<feature type="signal peptide" evidence="3">
    <location>
        <begin position="1"/>
        <end position="29"/>
    </location>
</feature>
<gene>
    <name evidence="4" type="ORF">AA12717_3772</name>
</gene>
<name>A0ABQ0PCE7_9PROT</name>
<comment type="caution">
    <text evidence="4">The sequence shown here is derived from an EMBL/GenBank/DDBJ whole genome shotgun (WGS) entry which is preliminary data.</text>
</comment>
<keyword evidence="1" id="KW-0328">Glycosyltransferase</keyword>
<feature type="chain" id="PRO_5045982922" evidence="3">
    <location>
        <begin position="30"/>
        <end position="264"/>
    </location>
</feature>
<dbReference type="Pfam" id="PF03808">
    <property type="entry name" value="Glyco_tran_WecG"/>
    <property type="match status" value="1"/>
</dbReference>
<protein>
    <submittedName>
        <fullName evidence="4">WecB/TagA/CpsF family glycosyl transferase</fullName>
    </submittedName>
</protein>
<proteinExistence type="predicted"/>
<dbReference type="PANTHER" id="PTHR34136:SF1">
    <property type="entry name" value="UDP-N-ACETYL-D-MANNOSAMINURONIC ACID TRANSFERASE"/>
    <property type="match status" value="1"/>
</dbReference>
<evidence type="ECO:0000313" key="5">
    <source>
        <dbReference type="Proteomes" id="UP001060895"/>
    </source>
</evidence>
<dbReference type="EMBL" id="BAQP01000445">
    <property type="protein sequence ID" value="GBQ31454.1"/>
    <property type="molecule type" value="Genomic_DNA"/>
</dbReference>
<evidence type="ECO:0000256" key="3">
    <source>
        <dbReference type="SAM" id="SignalP"/>
    </source>
</evidence>
<evidence type="ECO:0000256" key="2">
    <source>
        <dbReference type="ARBA" id="ARBA00022679"/>
    </source>
</evidence>
<dbReference type="PANTHER" id="PTHR34136">
    <property type="match status" value="1"/>
</dbReference>
<dbReference type="InterPro" id="IPR004629">
    <property type="entry name" value="WecG_TagA_CpsF"/>
</dbReference>
<reference evidence="4" key="1">
    <citation type="submission" date="2013-04" db="EMBL/GenBank/DDBJ databases">
        <title>The genome sequencing project of 58 acetic acid bacteria.</title>
        <authorList>
            <person name="Okamoto-Kainuma A."/>
            <person name="Ishikawa M."/>
            <person name="Umino S."/>
            <person name="Koizumi Y."/>
            <person name="Shiwa Y."/>
            <person name="Yoshikawa H."/>
            <person name="Matsutani M."/>
            <person name="Matsushita K."/>
        </authorList>
    </citation>
    <scope>NUCLEOTIDE SEQUENCE</scope>
    <source>
        <strain evidence="4">DSM 12717</strain>
    </source>
</reference>
<dbReference type="Proteomes" id="UP001060895">
    <property type="component" value="Unassembled WGS sequence"/>
</dbReference>
<accession>A0ABQ0PCE7</accession>
<keyword evidence="2 4" id="KW-0808">Transferase</keyword>
<evidence type="ECO:0000313" key="4">
    <source>
        <dbReference type="EMBL" id="GBQ31454.1"/>
    </source>
</evidence>
<keyword evidence="5" id="KW-1185">Reference proteome</keyword>
<dbReference type="CDD" id="cd06533">
    <property type="entry name" value="Glyco_transf_WecG_TagA"/>
    <property type="match status" value="1"/>
</dbReference>
<dbReference type="GO" id="GO:0016740">
    <property type="term" value="F:transferase activity"/>
    <property type="evidence" value="ECO:0007669"/>
    <property type="project" value="UniProtKB-KW"/>
</dbReference>
<evidence type="ECO:0000256" key="1">
    <source>
        <dbReference type="ARBA" id="ARBA00022676"/>
    </source>
</evidence>
<sequence length="264" mass="29739">MVKGSDAMSARVSRLAIMLFGLPFSPLSAADISKLIADHIRAPDENVGLLITPNIQHIALMRTNEEFRRACEQAEILTCDGFPLYYYGRCRGLPLPGRVTGREITEDLMSMPSALRKHRIFAVVDSERTGKAVVEWARAHGLDDRFSFYVPAVGFENDPTEARHLARLIRDHATSLLFMGVGAPRSELFVSRYKDDLPPCWALCIGQSLIVALGLLPKPPVLVQRLNLEWLWRIALEPRRLAKRYVWALSEFLIALFKDLSRVG</sequence>
<keyword evidence="3" id="KW-0732">Signal</keyword>
<organism evidence="4 5">
    <name type="scientific">Gluconacetobacter sacchari DSM 12717</name>
    <dbReference type="NCBI Taxonomy" id="1307940"/>
    <lineage>
        <taxon>Bacteria</taxon>
        <taxon>Pseudomonadati</taxon>
        <taxon>Pseudomonadota</taxon>
        <taxon>Alphaproteobacteria</taxon>
        <taxon>Acetobacterales</taxon>
        <taxon>Acetobacteraceae</taxon>
        <taxon>Gluconacetobacter</taxon>
    </lineage>
</organism>